<proteinExistence type="predicted"/>
<name>A0AAV4A960_9GAST</name>
<evidence type="ECO:0000313" key="2">
    <source>
        <dbReference type="Proteomes" id="UP000735302"/>
    </source>
</evidence>
<keyword evidence="2" id="KW-1185">Reference proteome</keyword>
<dbReference type="AlphaFoldDB" id="A0AAV4A960"/>
<evidence type="ECO:0000313" key="1">
    <source>
        <dbReference type="EMBL" id="GFO02774.1"/>
    </source>
</evidence>
<comment type="caution">
    <text evidence="1">The sequence shown here is derived from an EMBL/GenBank/DDBJ whole genome shotgun (WGS) entry which is preliminary data.</text>
</comment>
<organism evidence="1 2">
    <name type="scientific">Plakobranchus ocellatus</name>
    <dbReference type="NCBI Taxonomy" id="259542"/>
    <lineage>
        <taxon>Eukaryota</taxon>
        <taxon>Metazoa</taxon>
        <taxon>Spiralia</taxon>
        <taxon>Lophotrochozoa</taxon>
        <taxon>Mollusca</taxon>
        <taxon>Gastropoda</taxon>
        <taxon>Heterobranchia</taxon>
        <taxon>Euthyneura</taxon>
        <taxon>Panpulmonata</taxon>
        <taxon>Sacoglossa</taxon>
        <taxon>Placobranchoidea</taxon>
        <taxon>Plakobranchidae</taxon>
        <taxon>Plakobranchus</taxon>
    </lineage>
</organism>
<accession>A0AAV4A960</accession>
<sequence length="67" mass="7204">MFRSMLPYLPEGARPSPLCPVYVRVVTLQGYASQVIPGALGAVRRLVPPQPSVYGPMNNAAGRKLPP</sequence>
<dbReference type="EMBL" id="BLXT01003625">
    <property type="protein sequence ID" value="GFO02774.1"/>
    <property type="molecule type" value="Genomic_DNA"/>
</dbReference>
<protein>
    <submittedName>
        <fullName evidence="1">Uncharacterized protein</fullName>
    </submittedName>
</protein>
<reference evidence="1 2" key="1">
    <citation type="journal article" date="2021" name="Elife">
        <title>Chloroplast acquisition without the gene transfer in kleptoplastic sea slugs, Plakobranchus ocellatus.</title>
        <authorList>
            <person name="Maeda T."/>
            <person name="Takahashi S."/>
            <person name="Yoshida T."/>
            <person name="Shimamura S."/>
            <person name="Takaki Y."/>
            <person name="Nagai Y."/>
            <person name="Toyoda A."/>
            <person name="Suzuki Y."/>
            <person name="Arimoto A."/>
            <person name="Ishii H."/>
            <person name="Satoh N."/>
            <person name="Nishiyama T."/>
            <person name="Hasebe M."/>
            <person name="Maruyama T."/>
            <person name="Minagawa J."/>
            <person name="Obokata J."/>
            <person name="Shigenobu S."/>
        </authorList>
    </citation>
    <scope>NUCLEOTIDE SEQUENCE [LARGE SCALE GENOMIC DNA]</scope>
</reference>
<dbReference type="Proteomes" id="UP000735302">
    <property type="component" value="Unassembled WGS sequence"/>
</dbReference>
<gene>
    <name evidence="1" type="ORF">PoB_002927900</name>
</gene>